<proteinExistence type="inferred from homology"/>
<dbReference type="EnsemblPlants" id="KRH70669">
    <property type="protein sequence ID" value="KRH70669"/>
    <property type="gene ID" value="GLYMA_02G103700"/>
</dbReference>
<protein>
    <recommendedName>
        <fullName evidence="8">Filament-like plant protein 7</fullName>
    </recommendedName>
</protein>
<feature type="compositionally biased region" description="Acidic residues" evidence="4">
    <location>
        <begin position="105"/>
        <end position="115"/>
    </location>
</feature>
<dbReference type="PaxDb" id="3847-GLYMA02G11560.2"/>
<dbReference type="RefSeq" id="XP_003520062.2">
    <property type="nucleotide sequence ID" value="XM_003520014.5"/>
</dbReference>
<keyword evidence="7" id="KW-1185">Reference proteome</keyword>
<reference evidence="5 6" key="1">
    <citation type="journal article" date="2010" name="Nature">
        <title>Genome sequence of the palaeopolyploid soybean.</title>
        <authorList>
            <person name="Schmutz J."/>
            <person name="Cannon S.B."/>
            <person name="Schlueter J."/>
            <person name="Ma J."/>
            <person name="Mitros T."/>
            <person name="Nelson W."/>
            <person name="Hyten D.L."/>
            <person name="Song Q."/>
            <person name="Thelen J.J."/>
            <person name="Cheng J."/>
            <person name="Xu D."/>
            <person name="Hellsten U."/>
            <person name="May G.D."/>
            <person name="Yu Y."/>
            <person name="Sakurai T."/>
            <person name="Umezawa T."/>
            <person name="Bhattacharyya M.K."/>
            <person name="Sandhu D."/>
            <person name="Valliyodan B."/>
            <person name="Lindquist E."/>
            <person name="Peto M."/>
            <person name="Grant D."/>
            <person name="Shu S."/>
            <person name="Goodstein D."/>
            <person name="Barry K."/>
            <person name="Futrell-Griggs M."/>
            <person name="Abernathy B."/>
            <person name="Du J."/>
            <person name="Tian Z."/>
            <person name="Zhu L."/>
            <person name="Gill N."/>
            <person name="Joshi T."/>
            <person name="Libault M."/>
            <person name="Sethuraman A."/>
            <person name="Zhang X.-C."/>
            <person name="Shinozaki K."/>
            <person name="Nguyen H.T."/>
            <person name="Wing R.A."/>
            <person name="Cregan P."/>
            <person name="Specht J."/>
            <person name="Grimwood J."/>
            <person name="Rokhsar D."/>
            <person name="Stacey G."/>
            <person name="Shoemaker R.C."/>
            <person name="Jackson S.A."/>
        </authorList>
    </citation>
    <scope>NUCLEOTIDE SEQUENCE [LARGE SCALE GENOMIC DNA]</scope>
    <source>
        <strain evidence="6">cv. Williams 82</strain>
        <tissue evidence="5">Callus</tissue>
    </source>
</reference>
<dbReference type="OMA" id="RNKEMEY"/>
<dbReference type="OrthoDB" id="1917992at2759"/>
<dbReference type="AlphaFoldDB" id="K7K7J4"/>
<accession>K7K7J4</accession>
<feature type="compositionally biased region" description="Basic and acidic residues" evidence="4">
    <location>
        <begin position="95"/>
        <end position="104"/>
    </location>
</feature>
<evidence type="ECO:0000313" key="6">
    <source>
        <dbReference type="EnsemblPlants" id="KRH70669"/>
    </source>
</evidence>
<feature type="region of interest" description="Disordered" evidence="4">
    <location>
        <begin position="917"/>
        <end position="993"/>
    </location>
</feature>
<comment type="similarity">
    <text evidence="1">Belongs to the FPP family.</text>
</comment>
<feature type="region of interest" description="Disordered" evidence="4">
    <location>
        <begin position="75"/>
        <end position="160"/>
    </location>
</feature>
<dbReference type="Pfam" id="PF05911">
    <property type="entry name" value="FPP"/>
    <property type="match status" value="1"/>
</dbReference>
<reference evidence="5" key="3">
    <citation type="submission" date="2018-07" db="EMBL/GenBank/DDBJ databases">
        <title>WGS assembly of Glycine max.</title>
        <authorList>
            <person name="Schmutz J."/>
            <person name="Cannon S."/>
            <person name="Schlueter J."/>
            <person name="Ma J."/>
            <person name="Mitros T."/>
            <person name="Nelson W."/>
            <person name="Hyten D."/>
            <person name="Song Q."/>
            <person name="Thelen J."/>
            <person name="Cheng J."/>
            <person name="Xu D."/>
            <person name="Hellsten U."/>
            <person name="May G."/>
            <person name="Yu Y."/>
            <person name="Sakurai T."/>
            <person name="Umezawa T."/>
            <person name="Bhattacharyya M."/>
            <person name="Sandhu D."/>
            <person name="Valliyodan B."/>
            <person name="Lindquist E."/>
            <person name="Peto M."/>
            <person name="Grant D."/>
            <person name="Shu S."/>
            <person name="Goodstein D."/>
            <person name="Barry K."/>
            <person name="Futrell-Griggs M."/>
            <person name="Abernathy B."/>
            <person name="Du J."/>
            <person name="Tian Z."/>
            <person name="Zhu L."/>
            <person name="Gill N."/>
            <person name="Joshi T."/>
            <person name="Libault M."/>
            <person name="Sethuraman A."/>
            <person name="Zhang X."/>
            <person name="Shinozaki K."/>
            <person name="Nguyen H."/>
            <person name="Wing R."/>
            <person name="Cregan P."/>
            <person name="Specht J."/>
            <person name="Grimwood J."/>
            <person name="Rokhsar D."/>
            <person name="Stacey G."/>
            <person name="Shoemaker R."/>
            <person name="Jackson S."/>
        </authorList>
    </citation>
    <scope>NUCLEOTIDE SEQUENCE</scope>
    <source>
        <tissue evidence="5">Callus</tissue>
    </source>
</reference>
<evidence type="ECO:0000313" key="5">
    <source>
        <dbReference type="EMBL" id="KRH70669.1"/>
    </source>
</evidence>
<evidence type="ECO:0000256" key="1">
    <source>
        <dbReference type="ARBA" id="ARBA00005921"/>
    </source>
</evidence>
<dbReference type="PANTHER" id="PTHR31580:SF8">
    <property type="entry name" value="FILAMENT-LIKE PROTEIN (DUF869)"/>
    <property type="match status" value="1"/>
</dbReference>
<dbReference type="Gene3D" id="1.20.5.340">
    <property type="match status" value="1"/>
</dbReference>
<dbReference type="ExpressionAtlas" id="K7K7J4">
    <property type="expression patterns" value="baseline and differential"/>
</dbReference>
<sequence>MKKHGCVKTLPEIMNHKPWLWRKKSMEKTILAVGKVVSSSKTIEEEAHKLPTNKETGLERSSKSLNEKLATVLLDSHSGDDPLAKQAQKPQQEIRGNDKTKQEVESVEDLEEEASAETVTPADATLEEPLQPPSSVQVEQEQKLSGATAKISTEHEKIQRDLEEKLRETSKRLDDLTAENTHIANALLTKEKSIGDLVKCKQEADAEFSTLMARLDTTEKENSFLRYEFHVLEKELEIRKEEMDYSRQYADVSHKQYLESSQKASKLEAECQRLRLLLQKRSPGSAGLGNMKNEVGVARIRKSNPSRELMYKNNDARNSSNVSEKSFGLMTKRLQDLDEENKALKRILTTKNSELEYSRLMYAETASRLSQAEILLRKISENQRSMELARCYPTSNELPLMSNYDIYSDDEAISSGSWANALMSELEHLRTSEAKIHKSSRATEVSDISFLDDFAEMEKGAIVSIDTPKRGYFSDVSGRELVSVKQDHLGISERKQEIQFKHTTTEKSFDWLQIVLNAMSKEKHISKRSLHELFDDIKIALDCVNHPTACKSDTEAESKQHFNSNLRKSVHRIVNLIEGIAPKSFMCNNCPDCLEEIKHSDISQSPTPKDYFVHVFQWKVSDLNPLLHQLVHTCKDLLTGKADFENFIEEVAFALDWSINNSVTSTNAAIARDKIKKQFSSHLSQNQSKTDVEDKQSSRLPSFAYPDEQCELFNTQNDQCDLLEEIRKLKYDLRSTKTAKKDLEEKLLSVTDESQNLAKQCQEAQNNIKGLESEIEALKESKATLEDQIEKQKIINEDLDTQLTIAQTKLNDIFQKFSSLEVELEDKKNSCEDLEATCLELQLQLESIAKKESPTYGKYEVEKIYQTGWEITTASSKLAECQETILNLRKQLKALASSNEVAIFDKVVSTTNTMANPTQKKNLIKRSSLRNQMQAEDEAKGGMHKSVQTEETKSDKDVQRPPLLQSETEKSLPSPKSLTSEQHDRSKTTGSLAIVPGKKQIGFGFLRKLLSRRKKGRGKGTKLLAKA</sequence>
<evidence type="ECO:0000256" key="4">
    <source>
        <dbReference type="SAM" id="MobiDB-lite"/>
    </source>
</evidence>
<feature type="compositionally biased region" description="Polar residues" evidence="4">
    <location>
        <begin position="133"/>
        <end position="145"/>
    </location>
</feature>
<dbReference type="KEGG" id="gmx:100775416"/>
<evidence type="ECO:0000256" key="3">
    <source>
        <dbReference type="SAM" id="Coils"/>
    </source>
</evidence>
<keyword evidence="2 3" id="KW-0175">Coiled coil</keyword>
<dbReference type="InterPro" id="IPR008587">
    <property type="entry name" value="FPP_plant"/>
</dbReference>
<dbReference type="EMBL" id="CM000835">
    <property type="protein sequence ID" value="KRH70669.1"/>
    <property type="molecule type" value="Genomic_DNA"/>
</dbReference>
<dbReference type="PANTHER" id="PTHR31580">
    <property type="entry name" value="FILAMENT-LIKE PLANT PROTEIN 4"/>
    <property type="match status" value="1"/>
</dbReference>
<dbReference type="HOGENOM" id="CLU_008957_1_0_1"/>
<evidence type="ECO:0000313" key="7">
    <source>
        <dbReference type="Proteomes" id="UP000008827"/>
    </source>
</evidence>
<dbReference type="Proteomes" id="UP000008827">
    <property type="component" value="Chromosome 2"/>
</dbReference>
<reference evidence="6" key="2">
    <citation type="submission" date="2018-02" db="UniProtKB">
        <authorList>
            <consortium name="EnsemblPlants"/>
        </authorList>
    </citation>
    <scope>IDENTIFICATION</scope>
    <source>
        <strain evidence="6">Williams 82</strain>
    </source>
</reference>
<evidence type="ECO:0008006" key="8">
    <source>
        <dbReference type="Google" id="ProtNLM"/>
    </source>
</evidence>
<organism evidence="5">
    <name type="scientific">Glycine max</name>
    <name type="common">Soybean</name>
    <name type="synonym">Glycine hispida</name>
    <dbReference type="NCBI Taxonomy" id="3847"/>
    <lineage>
        <taxon>Eukaryota</taxon>
        <taxon>Viridiplantae</taxon>
        <taxon>Streptophyta</taxon>
        <taxon>Embryophyta</taxon>
        <taxon>Tracheophyta</taxon>
        <taxon>Spermatophyta</taxon>
        <taxon>Magnoliopsida</taxon>
        <taxon>eudicotyledons</taxon>
        <taxon>Gunneridae</taxon>
        <taxon>Pentapetalae</taxon>
        <taxon>rosids</taxon>
        <taxon>fabids</taxon>
        <taxon>Fabales</taxon>
        <taxon>Fabaceae</taxon>
        <taxon>Papilionoideae</taxon>
        <taxon>50 kb inversion clade</taxon>
        <taxon>NPAAA clade</taxon>
        <taxon>indigoferoid/millettioid clade</taxon>
        <taxon>Phaseoleae</taxon>
        <taxon>Glycine</taxon>
        <taxon>Glycine subgen. Soja</taxon>
    </lineage>
</organism>
<dbReference type="eggNOG" id="ENOG502QRCS">
    <property type="taxonomic scope" value="Eukaryota"/>
</dbReference>
<name>K7K7J4_SOYBN</name>
<dbReference type="STRING" id="3847.K7K7J4"/>
<dbReference type="Gramene" id="KRH70669">
    <property type="protein sequence ID" value="KRH70669"/>
    <property type="gene ID" value="GLYMA_02G103700"/>
</dbReference>
<gene>
    <name evidence="6" type="primary">LOC100775416</name>
    <name evidence="5" type="ORF">GLYMA_02G103700</name>
</gene>
<feature type="coiled-coil region" evidence="3">
    <location>
        <begin position="726"/>
        <end position="851"/>
    </location>
</feature>
<dbReference type="GeneID" id="100775416"/>
<dbReference type="SMR" id="K7K7J4"/>
<evidence type="ECO:0000256" key="2">
    <source>
        <dbReference type="ARBA" id="ARBA00023054"/>
    </source>
</evidence>
<feature type="compositionally biased region" description="Basic and acidic residues" evidence="4">
    <location>
        <begin position="937"/>
        <end position="959"/>
    </location>
</feature>